<gene>
    <name evidence="1" type="ORF">LCGC14_2272750</name>
</gene>
<dbReference type="Gene3D" id="2.40.10.270">
    <property type="entry name" value="Bacteriophage SPP1 head-tail adaptor protein"/>
    <property type="match status" value="1"/>
</dbReference>
<dbReference type="Pfam" id="PF05521">
    <property type="entry name" value="Phage_HCP"/>
    <property type="match status" value="1"/>
</dbReference>
<dbReference type="InterPro" id="IPR008767">
    <property type="entry name" value="Phage_SPP1_head-tail_adaptor"/>
</dbReference>
<organism evidence="1">
    <name type="scientific">marine sediment metagenome</name>
    <dbReference type="NCBI Taxonomy" id="412755"/>
    <lineage>
        <taxon>unclassified sequences</taxon>
        <taxon>metagenomes</taxon>
        <taxon>ecological metagenomes</taxon>
    </lineage>
</organism>
<comment type="caution">
    <text evidence="1">The sequence shown here is derived from an EMBL/GenBank/DDBJ whole genome shotgun (WGS) entry which is preliminary data.</text>
</comment>
<dbReference type="AlphaFoldDB" id="A0A0F9DIS0"/>
<evidence type="ECO:0000313" key="1">
    <source>
        <dbReference type="EMBL" id="KKL53706.1"/>
    </source>
</evidence>
<proteinExistence type="predicted"/>
<dbReference type="InterPro" id="IPR038666">
    <property type="entry name" value="SSP1_head-tail_sf"/>
</dbReference>
<protein>
    <submittedName>
        <fullName evidence="1">Uncharacterized protein</fullName>
    </submittedName>
</protein>
<name>A0A0F9DIS0_9ZZZZ</name>
<dbReference type="EMBL" id="LAZR01031454">
    <property type="protein sequence ID" value="KKL53706.1"/>
    <property type="molecule type" value="Genomic_DNA"/>
</dbReference>
<accession>A0A0F9DIS0</accession>
<reference evidence="1" key="1">
    <citation type="journal article" date="2015" name="Nature">
        <title>Complex archaea that bridge the gap between prokaryotes and eukaryotes.</title>
        <authorList>
            <person name="Spang A."/>
            <person name="Saw J.H."/>
            <person name="Jorgensen S.L."/>
            <person name="Zaremba-Niedzwiedzka K."/>
            <person name="Martijn J."/>
            <person name="Lind A.E."/>
            <person name="van Eijk R."/>
            <person name="Schleper C."/>
            <person name="Guy L."/>
            <person name="Ettema T.J."/>
        </authorList>
    </citation>
    <scope>NUCLEOTIDE SEQUENCE</scope>
</reference>
<sequence length="178" mass="19276">MLAGKLRLRGIIQELTDGVGVRGGLTKTWAEYKKRWFQAKGGTGTERFVDDREHAEGTGTYTCRHVPGLTPKMRLLLPREGTTLNGAINDSVTTITVTGADDFPPANPYRIRVGSELMDVTAGQATTSWTVTRAADGTSAASHGDGAAVRHMIVHDIESVVNVGERNRTAEVMAREIR</sequence>